<comment type="similarity">
    <text evidence="1">Belongs to the guanylate kinase family.</text>
</comment>
<evidence type="ECO:0000256" key="1">
    <source>
        <dbReference type="ARBA" id="ARBA00005790"/>
    </source>
</evidence>
<dbReference type="OrthoDB" id="9808150at2"/>
<organism evidence="5 6">
    <name type="scientific">Candidatus Liberibacter solanacearum</name>
    <dbReference type="NCBI Taxonomy" id="556287"/>
    <lineage>
        <taxon>Bacteria</taxon>
        <taxon>Pseudomonadati</taxon>
        <taxon>Pseudomonadota</taxon>
        <taxon>Alphaproteobacteria</taxon>
        <taxon>Hyphomicrobiales</taxon>
        <taxon>Rhizobiaceae</taxon>
        <taxon>Liberibacter</taxon>
    </lineage>
</organism>
<accession>A0A1V2N9R8</accession>
<dbReference type="InterPro" id="IPR020590">
    <property type="entry name" value="Guanylate_kinase_CS"/>
</dbReference>
<dbReference type="InterPro" id="IPR008144">
    <property type="entry name" value="Guanylate_kin-like_dom"/>
</dbReference>
<proteinExistence type="inferred from homology"/>
<dbReference type="AlphaFoldDB" id="A0A1V2N9R8"/>
<evidence type="ECO:0000256" key="2">
    <source>
        <dbReference type="ARBA" id="ARBA00022679"/>
    </source>
</evidence>
<dbReference type="RefSeq" id="WP_076970535.1">
    <property type="nucleotide sequence ID" value="NZ_LVWB01000002.1"/>
</dbReference>
<name>A0A1V2N9R8_9HYPH</name>
<dbReference type="GO" id="GO:0005829">
    <property type="term" value="C:cytosol"/>
    <property type="evidence" value="ECO:0007669"/>
    <property type="project" value="TreeGrafter"/>
</dbReference>
<dbReference type="Pfam" id="PF00625">
    <property type="entry name" value="Guanylate_kin"/>
    <property type="match status" value="1"/>
</dbReference>
<dbReference type="Proteomes" id="UP000189542">
    <property type="component" value="Unassembled WGS sequence"/>
</dbReference>
<evidence type="ECO:0000313" key="5">
    <source>
        <dbReference type="EMBL" id="ONI60360.1"/>
    </source>
</evidence>
<dbReference type="SUPFAM" id="SSF52540">
    <property type="entry name" value="P-loop containing nucleoside triphosphate hydrolases"/>
    <property type="match status" value="1"/>
</dbReference>
<dbReference type="InterPro" id="IPR008145">
    <property type="entry name" value="GK/Ca_channel_bsu"/>
</dbReference>
<dbReference type="EMBL" id="LVWB01000002">
    <property type="protein sequence ID" value="ONI60360.1"/>
    <property type="molecule type" value="Genomic_DNA"/>
</dbReference>
<dbReference type="Gene3D" id="3.30.63.10">
    <property type="entry name" value="Guanylate Kinase phosphate binding domain"/>
    <property type="match status" value="1"/>
</dbReference>
<feature type="domain" description="Guanylate kinase-like" evidence="4">
    <location>
        <begin position="2"/>
        <end position="175"/>
    </location>
</feature>
<evidence type="ECO:0000313" key="6">
    <source>
        <dbReference type="Proteomes" id="UP000189542"/>
    </source>
</evidence>
<dbReference type="Gene3D" id="3.40.50.300">
    <property type="entry name" value="P-loop containing nucleotide triphosphate hydrolases"/>
    <property type="match status" value="1"/>
</dbReference>
<reference evidence="5 6" key="1">
    <citation type="journal article" date="2017" name="PLoS ONE">
        <title>Genomic sequence of 'Candidatus Liberibacter solanacearum' haplotype C and its comparison with haplotype A and B genomes.</title>
        <authorList>
            <person name="Wang J."/>
            <person name="Haapalainen M."/>
            <person name="Schott T."/>
            <person name="Thompson S.M."/>
            <person name="Smith G.R."/>
            <person name="Nissinen A.I."/>
            <person name="Pirhonen M."/>
        </authorList>
    </citation>
    <scope>NUCLEOTIDE SEQUENCE [LARGE SCALE GENOMIC DNA]</scope>
    <source>
        <strain evidence="5 6">FIN111</strain>
    </source>
</reference>
<keyword evidence="2" id="KW-0808">Transferase</keyword>
<dbReference type="InterPro" id="IPR027417">
    <property type="entry name" value="P-loop_NTPase"/>
</dbReference>
<gene>
    <name evidence="5" type="ORF">AYO25_00180</name>
</gene>
<keyword evidence="3 5" id="KW-0418">Kinase</keyword>
<dbReference type="PROSITE" id="PS00856">
    <property type="entry name" value="GUANYLATE_KINASE_1"/>
    <property type="match status" value="1"/>
</dbReference>
<evidence type="ECO:0000256" key="3">
    <source>
        <dbReference type="ARBA" id="ARBA00022777"/>
    </source>
</evidence>
<evidence type="ECO:0000259" key="4">
    <source>
        <dbReference type="PROSITE" id="PS50052"/>
    </source>
</evidence>
<dbReference type="PANTHER" id="PTHR23117:SF13">
    <property type="entry name" value="GUANYLATE KINASE"/>
    <property type="match status" value="1"/>
</dbReference>
<sequence>MSHIFVIIGASGVGKTTLARAVVRCSEQLIMPLGVTTRTHRKGEQQGVDYRFINHKTFQQWEKENLFIETATYRNERYGILKQDILEPMHKGFDILTILTPEGLQIFKNLFGKKITSLFITPPSIEELKRRRHQRDNWKALTQEDDIFGMKRAYDFKIVNDNLEQAVKQIRQVREIVRKGK</sequence>
<protein>
    <submittedName>
        <fullName evidence="5">Guanylate kinase</fullName>
    </submittedName>
</protein>
<dbReference type="SMART" id="SM00072">
    <property type="entry name" value="GuKc"/>
    <property type="match status" value="1"/>
</dbReference>
<dbReference type="PROSITE" id="PS50052">
    <property type="entry name" value="GUANYLATE_KINASE_2"/>
    <property type="match status" value="1"/>
</dbReference>
<dbReference type="PANTHER" id="PTHR23117">
    <property type="entry name" value="GUANYLATE KINASE-RELATED"/>
    <property type="match status" value="1"/>
</dbReference>
<dbReference type="GO" id="GO:0004385">
    <property type="term" value="F:GMP kinase activity"/>
    <property type="evidence" value="ECO:0007669"/>
    <property type="project" value="TreeGrafter"/>
</dbReference>
<comment type="caution">
    <text evidence="5">The sequence shown here is derived from an EMBL/GenBank/DDBJ whole genome shotgun (WGS) entry which is preliminary data.</text>
</comment>